<evidence type="ECO:0000259" key="13">
    <source>
        <dbReference type="Pfam" id="PF00675"/>
    </source>
</evidence>
<feature type="domain" description="Peptidase M16 N-terminal" evidence="13">
    <location>
        <begin position="59"/>
        <end position="196"/>
    </location>
</feature>
<evidence type="ECO:0000256" key="11">
    <source>
        <dbReference type="ARBA" id="ARBA00080349"/>
    </source>
</evidence>
<dbReference type="EMBL" id="GECU01005805">
    <property type="protein sequence ID" value="JAT01902.1"/>
    <property type="molecule type" value="Transcribed_RNA"/>
</dbReference>
<name>A0A1B6JRT3_9HEMI</name>
<dbReference type="GO" id="GO:0005829">
    <property type="term" value="C:cytosol"/>
    <property type="evidence" value="ECO:0007669"/>
    <property type="project" value="TreeGrafter"/>
</dbReference>
<dbReference type="GO" id="GO:0004222">
    <property type="term" value="F:metalloendopeptidase activity"/>
    <property type="evidence" value="ECO:0007669"/>
    <property type="project" value="UniProtKB-EC"/>
</dbReference>
<accession>A0A1B6JRT3</accession>
<dbReference type="PANTHER" id="PTHR43690">
    <property type="entry name" value="NARDILYSIN"/>
    <property type="match status" value="1"/>
</dbReference>
<dbReference type="SUPFAM" id="SSF63411">
    <property type="entry name" value="LuxS/MPP-like metallohydrolase"/>
    <property type="match status" value="3"/>
</dbReference>
<dbReference type="InterPro" id="IPR011765">
    <property type="entry name" value="Pept_M16_N"/>
</dbReference>
<keyword evidence="4" id="KW-0378">Hydrolase</keyword>
<evidence type="ECO:0000256" key="7">
    <source>
        <dbReference type="ARBA" id="ARBA00052248"/>
    </source>
</evidence>
<dbReference type="FunFam" id="3.30.830.10:FF:000004">
    <property type="entry name" value="Putative insulin-degrading enzyme"/>
    <property type="match status" value="1"/>
</dbReference>
<comment type="similarity">
    <text evidence="1 12">Belongs to the peptidase M16 family.</text>
</comment>
<dbReference type="PROSITE" id="PS00143">
    <property type="entry name" value="INSULINASE"/>
    <property type="match status" value="1"/>
</dbReference>
<evidence type="ECO:0000259" key="15">
    <source>
        <dbReference type="Pfam" id="PF16187"/>
    </source>
</evidence>
<dbReference type="Gene3D" id="3.30.830.10">
    <property type="entry name" value="Metalloenzyme, LuxS/M16 peptidase-like"/>
    <property type="match status" value="3"/>
</dbReference>
<evidence type="ECO:0000256" key="2">
    <source>
        <dbReference type="ARBA" id="ARBA00022670"/>
    </source>
</evidence>
<reference evidence="16" key="1">
    <citation type="submission" date="2015-11" db="EMBL/GenBank/DDBJ databases">
        <title>De novo transcriptome assembly of four potential Pierce s Disease insect vectors from Arizona vineyards.</title>
        <authorList>
            <person name="Tassone E.E."/>
        </authorList>
    </citation>
    <scope>NUCLEOTIDE SEQUENCE</scope>
</reference>
<protein>
    <recommendedName>
        <fullName evidence="9">Insulin-degrading enzyme</fullName>
        <ecNumber evidence="8">3.4.24.56</ecNumber>
    </recommendedName>
    <alternativeName>
        <fullName evidence="11">Insulin protease</fullName>
    </alternativeName>
    <alternativeName>
        <fullName evidence="10">Insulysin</fullName>
    </alternativeName>
</protein>
<evidence type="ECO:0000256" key="9">
    <source>
        <dbReference type="ARBA" id="ARBA00070422"/>
    </source>
</evidence>
<organism evidence="16">
    <name type="scientific">Homalodisca liturata</name>
    <dbReference type="NCBI Taxonomy" id="320908"/>
    <lineage>
        <taxon>Eukaryota</taxon>
        <taxon>Metazoa</taxon>
        <taxon>Ecdysozoa</taxon>
        <taxon>Arthropoda</taxon>
        <taxon>Hexapoda</taxon>
        <taxon>Insecta</taxon>
        <taxon>Pterygota</taxon>
        <taxon>Neoptera</taxon>
        <taxon>Paraneoptera</taxon>
        <taxon>Hemiptera</taxon>
        <taxon>Auchenorrhyncha</taxon>
        <taxon>Membracoidea</taxon>
        <taxon>Cicadellidae</taxon>
        <taxon>Cicadellinae</taxon>
        <taxon>Proconiini</taxon>
        <taxon>Homalodisca</taxon>
    </lineage>
</organism>
<evidence type="ECO:0000256" key="3">
    <source>
        <dbReference type="ARBA" id="ARBA00022723"/>
    </source>
</evidence>
<evidence type="ECO:0000256" key="1">
    <source>
        <dbReference type="ARBA" id="ARBA00007261"/>
    </source>
</evidence>
<gene>
    <name evidence="16" type="ORF">g.21925</name>
</gene>
<dbReference type="InterPro" id="IPR007863">
    <property type="entry name" value="Peptidase_M16_C"/>
</dbReference>
<dbReference type="InterPro" id="IPR050626">
    <property type="entry name" value="Peptidase_M16"/>
</dbReference>
<dbReference type="Pfam" id="PF00675">
    <property type="entry name" value="Peptidase_M16"/>
    <property type="match status" value="1"/>
</dbReference>
<evidence type="ECO:0000256" key="6">
    <source>
        <dbReference type="ARBA" id="ARBA00023049"/>
    </source>
</evidence>
<keyword evidence="2" id="KW-0645">Protease</keyword>
<dbReference type="InterPro" id="IPR032632">
    <property type="entry name" value="Peptidase_M16_M"/>
</dbReference>
<dbReference type="GO" id="GO:0051603">
    <property type="term" value="P:proteolysis involved in protein catabolic process"/>
    <property type="evidence" value="ECO:0007669"/>
    <property type="project" value="TreeGrafter"/>
</dbReference>
<proteinExistence type="inferred from homology"/>
<evidence type="ECO:0000256" key="4">
    <source>
        <dbReference type="ARBA" id="ARBA00022801"/>
    </source>
</evidence>
<evidence type="ECO:0000256" key="12">
    <source>
        <dbReference type="RuleBase" id="RU004447"/>
    </source>
</evidence>
<dbReference type="InterPro" id="IPR001431">
    <property type="entry name" value="Pept_M16_Zn_BS"/>
</dbReference>
<evidence type="ECO:0000256" key="10">
    <source>
        <dbReference type="ARBA" id="ARBA00074992"/>
    </source>
</evidence>
<dbReference type="AlphaFoldDB" id="A0A1B6JRT3"/>
<dbReference type="FunFam" id="3.30.830.10:FF:000003">
    <property type="entry name" value="Insulin-degrading enzyme"/>
    <property type="match status" value="1"/>
</dbReference>
<dbReference type="GO" id="GO:0005739">
    <property type="term" value="C:mitochondrion"/>
    <property type="evidence" value="ECO:0007669"/>
    <property type="project" value="TreeGrafter"/>
</dbReference>
<feature type="domain" description="Peptidase M16 middle/third" evidence="15">
    <location>
        <begin position="407"/>
        <end position="688"/>
    </location>
</feature>
<dbReference type="Pfam" id="PF16187">
    <property type="entry name" value="Peptidase_M16_M"/>
    <property type="match status" value="1"/>
</dbReference>
<evidence type="ECO:0000256" key="8">
    <source>
        <dbReference type="ARBA" id="ARBA00066874"/>
    </source>
</evidence>
<keyword evidence="5" id="KW-0862">Zinc</keyword>
<dbReference type="GO" id="GO:0046872">
    <property type="term" value="F:metal ion binding"/>
    <property type="evidence" value="ECO:0007669"/>
    <property type="project" value="UniProtKB-KW"/>
</dbReference>
<comment type="catalytic activity">
    <reaction evidence="7">
        <text>Degradation of insulin, glucagon and other polypeptides. No action on proteins.</text>
        <dbReference type="EC" id="3.4.24.56"/>
    </reaction>
</comment>
<dbReference type="EC" id="3.4.24.56" evidence="8"/>
<sequence>MVNFVILKISLGLTYFQGFRGACRRYSSMVHVKQRYDNVVKSVEDKRSYRGLLLQNDLKVFLISDPTTDKSSAAMDVNIGFMSDPKELPGLAHFCEHMLFLGSEKYPLENEYSKYLSEHGGSSNASTSSDHTNFFFDIVPDHLPGALDRFAQFFLCPLFTESATDREVNAVNSEHEKNIPSDSWRMDQLDKSTSKPGHPYSQFGTGNKLTLDTIPKELGVNVRDELLKFHDKWYSSNIMSLAILGKEDLDTLEKIAVDLFSGVKNKQVTSPIWLEHPFGPDQVKMKGFIVPIKDLRNLNINFPIPDLHEYYKSGPGHYLSHLFGHEGPGSLLSELRSRGWCNSLVGGVRHGSKGFSFFGINVDLTEQGIQHIDSIVKLVFQYVTMLKKEGPKEWIFEEFKDIMSMHFRFKDKEMPRSYVSNIAVNLHDYPMEEVLSASYLLSEWRPDLVQKVLGYFTPQNVRVAVVGKMFENKATESEKWYGTKYKQEKIPEDTIKDWNDESLCEALHLPSKNEFIPNDFSLLPREENPSQYPVVIKESPVIRVWYKQDDEFLLPKANLSFEFVSPLAYLDPHCCNMTYMFVLLFKDALNEYAYAAELAGMKWELTNTKYGMVLGIGGYNNKQHVLLQKIIEKLTNFKIDPKRFEILKENYIRGLKNFEAEQPYQHAVYFLAVILSEQAWTKEELLNAAADLTLERMEAFIPQILSKMFIESLVHGNVDTKTALSLVQSVEDQLNDSVSL</sequence>
<dbReference type="GO" id="GO:0043171">
    <property type="term" value="P:peptide catabolic process"/>
    <property type="evidence" value="ECO:0007669"/>
    <property type="project" value="TreeGrafter"/>
</dbReference>
<dbReference type="PANTHER" id="PTHR43690:SF18">
    <property type="entry name" value="INSULIN-DEGRADING ENZYME-RELATED"/>
    <property type="match status" value="1"/>
</dbReference>
<evidence type="ECO:0000313" key="16">
    <source>
        <dbReference type="EMBL" id="JAT01902.1"/>
    </source>
</evidence>
<evidence type="ECO:0000256" key="5">
    <source>
        <dbReference type="ARBA" id="ARBA00022833"/>
    </source>
</evidence>
<keyword evidence="6" id="KW-0482">Metalloprotease</keyword>
<dbReference type="Pfam" id="PF05193">
    <property type="entry name" value="Peptidase_M16_C"/>
    <property type="match status" value="1"/>
</dbReference>
<dbReference type="InterPro" id="IPR011249">
    <property type="entry name" value="Metalloenz_LuxS/M16"/>
</dbReference>
<keyword evidence="3" id="KW-0479">Metal-binding</keyword>
<feature type="domain" description="Peptidase M16 C-terminal" evidence="14">
    <location>
        <begin position="223"/>
        <end position="401"/>
    </location>
</feature>
<dbReference type="FunFam" id="3.30.830.10:FF:000005">
    <property type="entry name" value="nardilysin isoform X1"/>
    <property type="match status" value="1"/>
</dbReference>
<evidence type="ECO:0000259" key="14">
    <source>
        <dbReference type="Pfam" id="PF05193"/>
    </source>
</evidence>